<proteinExistence type="predicted"/>
<dbReference type="PANTHER" id="PTHR43861">
    <property type="entry name" value="TRANS-ACONITATE 2-METHYLTRANSFERASE-RELATED"/>
    <property type="match status" value="1"/>
</dbReference>
<dbReference type="RefSeq" id="WP_237360662.1">
    <property type="nucleotide sequence ID" value="NZ_CAKLDM010000001.1"/>
</dbReference>
<dbReference type="Pfam" id="PF08241">
    <property type="entry name" value="Methyltransf_11"/>
    <property type="match status" value="1"/>
</dbReference>
<reference evidence="2" key="1">
    <citation type="submission" date="2021-11" db="EMBL/GenBank/DDBJ databases">
        <authorList>
            <person name="Rodrigo-Torres L."/>
            <person name="Arahal R. D."/>
            <person name="Lucena T."/>
        </authorList>
    </citation>
    <scope>NUCLEOTIDE SEQUENCE</scope>
    <source>
        <strain evidence="2">CECT 7928</strain>
    </source>
</reference>
<feature type="domain" description="Methyltransferase type 11" evidence="1">
    <location>
        <begin position="43"/>
        <end position="137"/>
    </location>
</feature>
<dbReference type="InterPro" id="IPR029063">
    <property type="entry name" value="SAM-dependent_MTases_sf"/>
</dbReference>
<gene>
    <name evidence="2" type="ORF">VMF7928_01321</name>
</gene>
<keyword evidence="3" id="KW-1185">Reference proteome</keyword>
<dbReference type="SUPFAM" id="SSF53335">
    <property type="entry name" value="S-adenosyl-L-methionine-dependent methyltransferases"/>
    <property type="match status" value="1"/>
</dbReference>
<dbReference type="CDD" id="cd02440">
    <property type="entry name" value="AdoMet_MTases"/>
    <property type="match status" value="1"/>
</dbReference>
<evidence type="ECO:0000313" key="2">
    <source>
        <dbReference type="EMBL" id="CAH0537768.1"/>
    </source>
</evidence>
<evidence type="ECO:0000313" key="3">
    <source>
        <dbReference type="Proteomes" id="UP000838748"/>
    </source>
</evidence>
<dbReference type="Gene3D" id="3.40.50.150">
    <property type="entry name" value="Vaccinia Virus protein VP39"/>
    <property type="match status" value="1"/>
</dbReference>
<dbReference type="EMBL" id="CAKLDM010000001">
    <property type="protein sequence ID" value="CAH0537768.1"/>
    <property type="molecule type" value="Genomic_DNA"/>
</dbReference>
<dbReference type="Proteomes" id="UP000838748">
    <property type="component" value="Unassembled WGS sequence"/>
</dbReference>
<dbReference type="InterPro" id="IPR013216">
    <property type="entry name" value="Methyltransf_11"/>
</dbReference>
<evidence type="ECO:0000259" key="1">
    <source>
        <dbReference type="Pfam" id="PF08241"/>
    </source>
</evidence>
<sequence>MIEFTDQDVEKYSKSTVSGTGFLAYRDVEKLLSKLNLKPKRALDLGCGSGRSIGVIKDLCDSVTGCDISELALKNTHKSHPDVEVFLNDLSSKQYPSAKFDSIFSFLMFCHVDSLQSMSQELERCYNSLNEGGFLLIVKPNRAVAVADFSSVQGVGTPPELEGDCFNVHLKNVDLVVEDVYWKPETIQQECEKLGFSYLALHQPLGEIADNQPYRDEYHESPYFYLVMQK</sequence>
<name>A0ABM9A1S7_9VIBR</name>
<organism evidence="2 3">
    <name type="scientific">Vibrio marisflavi CECT 7928</name>
    <dbReference type="NCBI Taxonomy" id="634439"/>
    <lineage>
        <taxon>Bacteria</taxon>
        <taxon>Pseudomonadati</taxon>
        <taxon>Pseudomonadota</taxon>
        <taxon>Gammaproteobacteria</taxon>
        <taxon>Vibrionales</taxon>
        <taxon>Vibrionaceae</taxon>
        <taxon>Vibrio</taxon>
    </lineage>
</organism>
<accession>A0ABM9A1S7</accession>
<protein>
    <recommendedName>
        <fullName evidence="1">Methyltransferase type 11 domain-containing protein</fullName>
    </recommendedName>
</protein>
<comment type="caution">
    <text evidence="2">The sequence shown here is derived from an EMBL/GenBank/DDBJ whole genome shotgun (WGS) entry which is preliminary data.</text>
</comment>